<comment type="caution">
    <text evidence="1">The sequence shown here is derived from an EMBL/GenBank/DDBJ whole genome shotgun (WGS) entry which is preliminary data.</text>
</comment>
<dbReference type="AlphaFoldDB" id="A0A3E0K8G0"/>
<dbReference type="Proteomes" id="UP000257014">
    <property type="component" value="Unassembled WGS sequence"/>
</dbReference>
<gene>
    <name evidence="1" type="ORF">C6P37_01775</name>
</gene>
<evidence type="ECO:0000313" key="2">
    <source>
        <dbReference type="Proteomes" id="UP000257014"/>
    </source>
</evidence>
<evidence type="ECO:0000313" key="1">
    <source>
        <dbReference type="EMBL" id="REJ31090.1"/>
    </source>
</evidence>
<protein>
    <submittedName>
        <fullName evidence="1">Uncharacterized protein</fullName>
    </submittedName>
</protein>
<dbReference type="EMBL" id="QEWE01000007">
    <property type="protein sequence ID" value="REJ31090.1"/>
    <property type="molecule type" value="Genomic_DNA"/>
</dbReference>
<proteinExistence type="predicted"/>
<organism evidence="1 2">
    <name type="scientific">Caldibacillus debilis</name>
    <dbReference type="NCBI Taxonomy" id="301148"/>
    <lineage>
        <taxon>Bacteria</taxon>
        <taxon>Bacillati</taxon>
        <taxon>Bacillota</taxon>
        <taxon>Bacilli</taxon>
        <taxon>Bacillales</taxon>
        <taxon>Bacillaceae</taxon>
        <taxon>Caldibacillus</taxon>
    </lineage>
</organism>
<accession>A0A3E0K8G0</accession>
<name>A0A3E0K8G0_9BACI</name>
<sequence>MRYEVYGKKKRETASAILGKIFHWRCGIKTKPSVEQGAEIIFSREEKRFQVTVPSLMFFHKKFK</sequence>
<reference evidence="1 2" key="1">
    <citation type="submission" date="2018-03" db="EMBL/GenBank/DDBJ databases">
        <authorList>
            <person name="Keele B.F."/>
        </authorList>
    </citation>
    <scope>NUCLEOTIDE SEQUENCE [LARGE SCALE GENOMIC DNA]</scope>
    <source>
        <strain evidence="1">ZCTH4_d</strain>
    </source>
</reference>